<keyword evidence="2" id="KW-0677">Repeat</keyword>
<proteinExistence type="predicted"/>
<dbReference type="PANTHER" id="PTHR24412">
    <property type="entry name" value="KELCH PROTEIN"/>
    <property type="match status" value="1"/>
</dbReference>
<dbReference type="InterPro" id="IPR015915">
    <property type="entry name" value="Kelch-typ_b-propeller"/>
</dbReference>
<comment type="caution">
    <text evidence="3">The sequence shown here is derived from an EMBL/GenBank/DDBJ whole genome shotgun (WGS) entry which is preliminary data.</text>
</comment>
<dbReference type="Pfam" id="PF01344">
    <property type="entry name" value="Kelch_1"/>
    <property type="match status" value="2"/>
</dbReference>
<organism evidence="3 4">
    <name type="scientific">Tegillarca granosa</name>
    <name type="common">Malaysian cockle</name>
    <name type="synonym">Anadara granosa</name>
    <dbReference type="NCBI Taxonomy" id="220873"/>
    <lineage>
        <taxon>Eukaryota</taxon>
        <taxon>Metazoa</taxon>
        <taxon>Spiralia</taxon>
        <taxon>Lophotrochozoa</taxon>
        <taxon>Mollusca</taxon>
        <taxon>Bivalvia</taxon>
        <taxon>Autobranchia</taxon>
        <taxon>Pteriomorphia</taxon>
        <taxon>Arcoida</taxon>
        <taxon>Arcoidea</taxon>
        <taxon>Arcidae</taxon>
        <taxon>Tegillarca</taxon>
    </lineage>
</organism>
<dbReference type="SMART" id="SM00612">
    <property type="entry name" value="Kelch"/>
    <property type="match status" value="5"/>
</dbReference>
<evidence type="ECO:0000313" key="4">
    <source>
        <dbReference type="Proteomes" id="UP001217089"/>
    </source>
</evidence>
<dbReference type="Pfam" id="PF24681">
    <property type="entry name" value="Kelch_KLHDC2_KLHL20_DRC7"/>
    <property type="match status" value="1"/>
</dbReference>
<sequence>MFQLVLSWARQNINPEKPRLEELTEQVNVLYLNPDNTLSDCKDFSSADQISVLVKPKDSLITSPAHFRKFAINPEEPVASKEWNIIATYQTKDNMYMAISLLNGEMATMSIHYRPRAVSPTGSTSDGPDSPTLFVTATQVLERHASLTPLAFMSSARCAFGLRVINGKLFACGGYDRGDCLISCEEFDLKTNTWNKLADMNTPRGRFATASLNEKVYAIGGSNGHHEQKMVEIYDAETNKWTLCSDAIKAKVSQGVCELNGKIYGIGGCVGQRSVPDCQVYDPQTNKWSNIASLNTGKIYVVGGSDGTQSLRSIEILGQEKDMWTLGPALSIARANVGVAAYANRIFAVGGYSGKKFLDTMEYLDIDNNEWCSYLPVEDSVMAVRKRSQSSEKFDKDEKVMANTSVRNCNNSVNHVHCNGL</sequence>
<dbReference type="SUPFAM" id="SSF117281">
    <property type="entry name" value="Kelch motif"/>
    <property type="match status" value="1"/>
</dbReference>
<evidence type="ECO:0000256" key="2">
    <source>
        <dbReference type="ARBA" id="ARBA00022737"/>
    </source>
</evidence>
<evidence type="ECO:0000313" key="3">
    <source>
        <dbReference type="EMBL" id="KAJ8321172.1"/>
    </source>
</evidence>
<protein>
    <submittedName>
        <fullName evidence="3">Uncharacterized protein</fullName>
    </submittedName>
</protein>
<dbReference type="EMBL" id="JARBDR010000135">
    <property type="protein sequence ID" value="KAJ8321172.1"/>
    <property type="molecule type" value="Genomic_DNA"/>
</dbReference>
<keyword evidence="4" id="KW-1185">Reference proteome</keyword>
<name>A0ABQ9FV90_TEGGR</name>
<evidence type="ECO:0000256" key="1">
    <source>
        <dbReference type="ARBA" id="ARBA00022441"/>
    </source>
</evidence>
<dbReference type="Proteomes" id="UP001217089">
    <property type="component" value="Unassembled WGS sequence"/>
</dbReference>
<gene>
    <name evidence="3" type="ORF">KUTeg_001297</name>
</gene>
<dbReference type="InterPro" id="IPR006652">
    <property type="entry name" value="Kelch_1"/>
</dbReference>
<reference evidence="3 4" key="1">
    <citation type="submission" date="2022-12" db="EMBL/GenBank/DDBJ databases">
        <title>Chromosome-level genome of Tegillarca granosa.</title>
        <authorList>
            <person name="Kim J."/>
        </authorList>
    </citation>
    <scope>NUCLEOTIDE SEQUENCE [LARGE SCALE GENOMIC DNA]</scope>
    <source>
        <strain evidence="3">Teg-2019</strain>
        <tissue evidence="3">Adductor muscle</tissue>
    </source>
</reference>
<dbReference type="PRINTS" id="PR00501">
    <property type="entry name" value="KELCHREPEAT"/>
</dbReference>
<accession>A0ABQ9FV90</accession>
<dbReference type="Gene3D" id="2.120.10.80">
    <property type="entry name" value="Kelch-type beta propeller"/>
    <property type="match status" value="1"/>
</dbReference>
<keyword evidence="1" id="KW-0880">Kelch repeat</keyword>
<dbReference type="PANTHER" id="PTHR24412:SF396">
    <property type="entry name" value="INFLUENZA VIRUS NS1A-BINDING PROTEIN"/>
    <property type="match status" value="1"/>
</dbReference>